<keyword evidence="1" id="KW-0732">Signal</keyword>
<organism evidence="2 3">
    <name type="scientific">Mya arenaria</name>
    <name type="common">Soft-shell clam</name>
    <dbReference type="NCBI Taxonomy" id="6604"/>
    <lineage>
        <taxon>Eukaryota</taxon>
        <taxon>Metazoa</taxon>
        <taxon>Spiralia</taxon>
        <taxon>Lophotrochozoa</taxon>
        <taxon>Mollusca</taxon>
        <taxon>Bivalvia</taxon>
        <taxon>Autobranchia</taxon>
        <taxon>Heteroconchia</taxon>
        <taxon>Euheterodonta</taxon>
        <taxon>Imparidentia</taxon>
        <taxon>Neoheterodontei</taxon>
        <taxon>Myida</taxon>
        <taxon>Myoidea</taxon>
        <taxon>Myidae</taxon>
        <taxon>Mya</taxon>
    </lineage>
</organism>
<accession>A0ABY7GAK5</accession>
<dbReference type="Proteomes" id="UP001164746">
    <property type="component" value="Chromosome 16"/>
</dbReference>
<evidence type="ECO:0000313" key="2">
    <source>
        <dbReference type="EMBL" id="WAR30111.1"/>
    </source>
</evidence>
<reference evidence="2" key="1">
    <citation type="submission" date="2022-11" db="EMBL/GenBank/DDBJ databases">
        <title>Centuries of genome instability and evolution in soft-shell clam transmissible cancer (bioRxiv).</title>
        <authorList>
            <person name="Hart S.F.M."/>
            <person name="Yonemitsu M.A."/>
            <person name="Giersch R.M."/>
            <person name="Beal B.F."/>
            <person name="Arriagada G."/>
            <person name="Davis B.W."/>
            <person name="Ostrander E.A."/>
            <person name="Goff S.P."/>
            <person name="Metzger M.J."/>
        </authorList>
    </citation>
    <scope>NUCLEOTIDE SEQUENCE</scope>
    <source>
        <strain evidence="2">MELC-2E11</strain>
        <tissue evidence="2">Siphon/mantle</tissue>
    </source>
</reference>
<sequence length="70" mass="7432">MDPDKQKAIVLFLAVCLNLATALGSCVDLDVTGCRTNPQLCQDPLLAEVTCPVMCHRCPPFPDSTPAAMA</sequence>
<feature type="non-terminal residue" evidence="2">
    <location>
        <position position="1"/>
    </location>
</feature>
<dbReference type="EMBL" id="CP111027">
    <property type="protein sequence ID" value="WAR30111.1"/>
    <property type="molecule type" value="Genomic_DNA"/>
</dbReference>
<protein>
    <submittedName>
        <fullName evidence="2">Uncharacterized protein</fullName>
    </submittedName>
</protein>
<feature type="chain" id="PRO_5046211645" evidence="1">
    <location>
        <begin position="23"/>
        <end position="70"/>
    </location>
</feature>
<name>A0ABY7GAK5_MYAAR</name>
<keyword evidence="3" id="KW-1185">Reference proteome</keyword>
<gene>
    <name evidence="2" type="ORF">MAR_003679</name>
</gene>
<evidence type="ECO:0000256" key="1">
    <source>
        <dbReference type="SAM" id="SignalP"/>
    </source>
</evidence>
<feature type="signal peptide" evidence="1">
    <location>
        <begin position="1"/>
        <end position="22"/>
    </location>
</feature>
<dbReference type="PROSITE" id="PS51257">
    <property type="entry name" value="PROKAR_LIPOPROTEIN"/>
    <property type="match status" value="1"/>
</dbReference>
<proteinExistence type="predicted"/>
<evidence type="ECO:0000313" key="3">
    <source>
        <dbReference type="Proteomes" id="UP001164746"/>
    </source>
</evidence>